<gene>
    <name evidence="1" type="ORF">AWB75_06132</name>
</gene>
<evidence type="ECO:0000313" key="1">
    <source>
        <dbReference type="EMBL" id="SAK89124.1"/>
    </source>
</evidence>
<dbReference type="Proteomes" id="UP000054870">
    <property type="component" value="Unassembled WGS sequence"/>
</dbReference>
<accession>A0A158D374</accession>
<keyword evidence="2" id="KW-1185">Reference proteome</keyword>
<dbReference type="EMBL" id="FCOF02000048">
    <property type="protein sequence ID" value="SAK89124.1"/>
    <property type="molecule type" value="Genomic_DNA"/>
</dbReference>
<comment type="caution">
    <text evidence="1">The sequence shown here is derived from an EMBL/GenBank/DDBJ whole genome shotgun (WGS) entry which is preliminary data.</text>
</comment>
<proteinExistence type="predicted"/>
<evidence type="ECO:0000313" key="2">
    <source>
        <dbReference type="Proteomes" id="UP000054870"/>
    </source>
</evidence>
<name>A0A158D374_9BURK</name>
<reference evidence="1" key="1">
    <citation type="submission" date="2016-01" db="EMBL/GenBank/DDBJ databases">
        <authorList>
            <person name="Peeters C."/>
        </authorList>
    </citation>
    <scope>NUCLEOTIDE SEQUENCE [LARGE SCALE GENOMIC DNA]</scope>
    <source>
        <strain evidence="1">LMG 29318</strain>
    </source>
</reference>
<sequence>MLKGTVNVFEVGQRLHIVKQDMIKRRAAAAGAEGVSVVEERKIASAFYKLVQTEMGFSQATTAQYVRVYKRFADSKHRSQVEALFTAGDLALLVPFPDDELDNVVSAKEANPGMTRNQLKQRLGARKAGELVLDCRPEHSPPRP</sequence>
<dbReference type="OrthoDB" id="9120165at2"/>
<protein>
    <submittedName>
        <fullName evidence="1">Uncharacterized protein</fullName>
    </submittedName>
</protein>
<dbReference type="RefSeq" id="WP_061127797.1">
    <property type="nucleotide sequence ID" value="NZ_FCOF02000048.1"/>
</dbReference>
<organism evidence="1 2">
    <name type="scientific">Caballeronia catudaia</name>
    <dbReference type="NCBI Taxonomy" id="1777136"/>
    <lineage>
        <taxon>Bacteria</taxon>
        <taxon>Pseudomonadati</taxon>
        <taxon>Pseudomonadota</taxon>
        <taxon>Betaproteobacteria</taxon>
        <taxon>Burkholderiales</taxon>
        <taxon>Burkholderiaceae</taxon>
        <taxon>Caballeronia</taxon>
    </lineage>
</organism>
<dbReference type="AlphaFoldDB" id="A0A158D374"/>